<comment type="caution">
    <text evidence="7">The sequence shown here is derived from an EMBL/GenBank/DDBJ whole genome shotgun (WGS) entry which is preliminary data.</text>
</comment>
<dbReference type="SMART" id="SM00132">
    <property type="entry name" value="LIM"/>
    <property type="match status" value="2"/>
</dbReference>
<dbReference type="SUPFAM" id="SSF57716">
    <property type="entry name" value="Glucocorticoid receptor-like (DNA-binding domain)"/>
    <property type="match status" value="2"/>
</dbReference>
<evidence type="ECO:0000259" key="6">
    <source>
        <dbReference type="PROSITE" id="PS50023"/>
    </source>
</evidence>
<keyword evidence="1 5" id="KW-0479">Metal-binding</keyword>
<dbReference type="PANTHER" id="PTHR24205:SF16">
    <property type="entry name" value="GH01042P-RELATED"/>
    <property type="match status" value="1"/>
</dbReference>
<dbReference type="Proteomes" id="UP001175271">
    <property type="component" value="Unassembled WGS sequence"/>
</dbReference>
<accession>A0AA39HU46</accession>
<dbReference type="Gene3D" id="2.10.110.10">
    <property type="entry name" value="Cysteine Rich Protein"/>
    <property type="match status" value="2"/>
</dbReference>
<reference evidence="7" key="1">
    <citation type="submission" date="2023-06" db="EMBL/GenBank/DDBJ databases">
        <title>Genomic analysis of the entomopathogenic nematode Steinernema hermaphroditum.</title>
        <authorList>
            <person name="Schwarz E.M."/>
            <person name="Heppert J.K."/>
            <person name="Baniya A."/>
            <person name="Schwartz H.T."/>
            <person name="Tan C.-H."/>
            <person name="Antoshechkin I."/>
            <person name="Sternberg P.W."/>
            <person name="Goodrich-Blair H."/>
            <person name="Dillman A.R."/>
        </authorList>
    </citation>
    <scope>NUCLEOTIDE SEQUENCE</scope>
    <source>
        <strain evidence="7">PS9179</strain>
        <tissue evidence="7">Whole animal</tissue>
    </source>
</reference>
<evidence type="ECO:0000313" key="8">
    <source>
        <dbReference type="Proteomes" id="UP001175271"/>
    </source>
</evidence>
<evidence type="ECO:0000313" key="7">
    <source>
        <dbReference type="EMBL" id="KAK0410904.1"/>
    </source>
</evidence>
<organism evidence="7 8">
    <name type="scientific">Steinernema hermaphroditum</name>
    <dbReference type="NCBI Taxonomy" id="289476"/>
    <lineage>
        <taxon>Eukaryota</taxon>
        <taxon>Metazoa</taxon>
        <taxon>Ecdysozoa</taxon>
        <taxon>Nematoda</taxon>
        <taxon>Chromadorea</taxon>
        <taxon>Rhabditida</taxon>
        <taxon>Tylenchina</taxon>
        <taxon>Panagrolaimomorpha</taxon>
        <taxon>Strongyloidoidea</taxon>
        <taxon>Steinernematidae</taxon>
        <taxon>Steinernema</taxon>
    </lineage>
</organism>
<dbReference type="AlphaFoldDB" id="A0AA39HU46"/>
<sequence length="125" mass="14511">MKSRCSDCSGVVKGEAVMFGDRLLHPNHFRCSVCQLTIKSFFFCDEGQKPTCHACWKQRNPKCKKCQRFVSETYISAMNHNWHLGCFLCTVCAKPFPGGRFVEYHGKPYDLDCYWGLQLRKFINL</sequence>
<keyword evidence="3 5" id="KW-0862">Zinc</keyword>
<evidence type="ECO:0000256" key="5">
    <source>
        <dbReference type="PROSITE-ProRule" id="PRU00125"/>
    </source>
</evidence>
<dbReference type="GO" id="GO:0046872">
    <property type="term" value="F:metal ion binding"/>
    <property type="evidence" value="ECO:0007669"/>
    <property type="project" value="UniProtKB-KW"/>
</dbReference>
<dbReference type="Pfam" id="PF00412">
    <property type="entry name" value="LIM"/>
    <property type="match status" value="2"/>
</dbReference>
<dbReference type="GO" id="GO:0003712">
    <property type="term" value="F:transcription coregulator activity"/>
    <property type="evidence" value="ECO:0007669"/>
    <property type="project" value="TreeGrafter"/>
</dbReference>
<dbReference type="GO" id="GO:0030018">
    <property type="term" value="C:Z disc"/>
    <property type="evidence" value="ECO:0007669"/>
    <property type="project" value="TreeGrafter"/>
</dbReference>
<dbReference type="GO" id="GO:0005634">
    <property type="term" value="C:nucleus"/>
    <property type="evidence" value="ECO:0007669"/>
    <property type="project" value="TreeGrafter"/>
</dbReference>
<dbReference type="InterPro" id="IPR001781">
    <property type="entry name" value="Znf_LIM"/>
</dbReference>
<gene>
    <name evidence="7" type="ORF">QR680_005386</name>
</gene>
<keyword evidence="4 5" id="KW-0440">LIM domain</keyword>
<keyword evidence="2" id="KW-0677">Repeat</keyword>
<dbReference type="EMBL" id="JAUCMV010000003">
    <property type="protein sequence ID" value="KAK0410904.1"/>
    <property type="molecule type" value="Genomic_DNA"/>
</dbReference>
<dbReference type="PROSITE" id="PS50023">
    <property type="entry name" value="LIM_DOMAIN_2"/>
    <property type="match status" value="1"/>
</dbReference>
<proteinExistence type="predicted"/>
<evidence type="ECO:0000256" key="4">
    <source>
        <dbReference type="ARBA" id="ARBA00023038"/>
    </source>
</evidence>
<feature type="domain" description="LIM zinc-binding" evidence="6">
    <location>
        <begin position="61"/>
        <end position="120"/>
    </location>
</feature>
<dbReference type="PROSITE" id="PS00478">
    <property type="entry name" value="LIM_DOMAIN_1"/>
    <property type="match status" value="1"/>
</dbReference>
<evidence type="ECO:0000256" key="1">
    <source>
        <dbReference type="ARBA" id="ARBA00022723"/>
    </source>
</evidence>
<evidence type="ECO:0000256" key="3">
    <source>
        <dbReference type="ARBA" id="ARBA00022833"/>
    </source>
</evidence>
<protein>
    <recommendedName>
        <fullName evidence="6">LIM zinc-binding domain-containing protein</fullName>
    </recommendedName>
</protein>
<dbReference type="PANTHER" id="PTHR24205">
    <property type="entry name" value="FOUR AND A HALF LIM DOMAINS PROTEIN"/>
    <property type="match status" value="1"/>
</dbReference>
<evidence type="ECO:0000256" key="2">
    <source>
        <dbReference type="ARBA" id="ARBA00022737"/>
    </source>
</evidence>
<keyword evidence="8" id="KW-1185">Reference proteome</keyword>
<name>A0AA39HU46_9BILA</name>